<keyword evidence="1" id="KW-0560">Oxidoreductase</keyword>
<evidence type="ECO:0000313" key="1">
    <source>
        <dbReference type="EMBL" id="ADF28683.1"/>
    </source>
</evidence>
<keyword evidence="1" id="KW-0575">Peroxidase</keyword>
<protein>
    <submittedName>
        <fullName evidence="1">Glutathione peroxidase</fullName>
    </submittedName>
</protein>
<accession>D5LKR7</accession>
<reference evidence="1" key="1">
    <citation type="submission" date="2010-02" db="EMBL/GenBank/DDBJ databases">
        <authorList>
            <person name="Rodius F."/>
        </authorList>
    </citation>
    <scope>NUCLEOTIDE SEQUENCE</scope>
</reference>
<proteinExistence type="evidence at transcript level"/>
<feature type="non-terminal residue" evidence="1">
    <location>
        <position position="1"/>
    </location>
</feature>
<dbReference type="EMBL" id="GU937429">
    <property type="protein sequence ID" value="ADF28683.1"/>
    <property type="molecule type" value="mRNA"/>
</dbReference>
<sequence length="34" mass="4264">FCYHSRTGNKTIYDYEIKDLHQKRLIDWNQYADQ</sequence>
<organism evidence="1">
    <name type="scientific">Eisenia fetida</name>
    <name type="common">Red wiggler worm</name>
    <dbReference type="NCBI Taxonomy" id="6396"/>
    <lineage>
        <taxon>Eukaryota</taxon>
        <taxon>Metazoa</taxon>
        <taxon>Spiralia</taxon>
        <taxon>Lophotrochozoa</taxon>
        <taxon>Annelida</taxon>
        <taxon>Clitellata</taxon>
        <taxon>Oligochaeta</taxon>
        <taxon>Crassiclitellata</taxon>
        <taxon>Lumbricina</taxon>
        <taxon>Lumbricidae</taxon>
        <taxon>Lumbricinae</taxon>
        <taxon>Eisenia</taxon>
    </lineage>
</organism>
<dbReference type="GO" id="GO:0004601">
    <property type="term" value="F:peroxidase activity"/>
    <property type="evidence" value="ECO:0007669"/>
    <property type="project" value="UniProtKB-KW"/>
</dbReference>
<dbReference type="AlphaFoldDB" id="D5LKR7"/>
<feature type="non-terminal residue" evidence="1">
    <location>
        <position position="34"/>
    </location>
</feature>
<name>D5LKR7_EISFE</name>